<organism evidence="2 3">
    <name type="scientific">Ensifer adhaerens</name>
    <name type="common">Sinorhizobium morelense</name>
    <dbReference type="NCBI Taxonomy" id="106592"/>
    <lineage>
        <taxon>Bacteria</taxon>
        <taxon>Pseudomonadati</taxon>
        <taxon>Pseudomonadota</taxon>
        <taxon>Alphaproteobacteria</taxon>
        <taxon>Hyphomicrobiales</taxon>
        <taxon>Rhizobiaceae</taxon>
        <taxon>Sinorhizobium/Ensifer group</taxon>
        <taxon>Ensifer</taxon>
    </lineage>
</organism>
<feature type="chain" id="PRO_5040115960" evidence="1">
    <location>
        <begin position="23"/>
        <end position="114"/>
    </location>
</feature>
<proteinExistence type="predicted"/>
<evidence type="ECO:0000313" key="3">
    <source>
        <dbReference type="Proteomes" id="UP001055460"/>
    </source>
</evidence>
<evidence type="ECO:0000256" key="1">
    <source>
        <dbReference type="SAM" id="SignalP"/>
    </source>
</evidence>
<dbReference type="EMBL" id="CP098809">
    <property type="protein sequence ID" value="USJ27389.1"/>
    <property type="molecule type" value="Genomic_DNA"/>
</dbReference>
<accession>A0A9Q8YGX6</accession>
<geneLocation type="plasmid" evidence="2 3">
    <name>pB</name>
</geneLocation>
<evidence type="ECO:0000313" key="2">
    <source>
        <dbReference type="EMBL" id="USJ27389.1"/>
    </source>
</evidence>
<protein>
    <submittedName>
        <fullName evidence="2">Uncharacterized protein</fullName>
    </submittedName>
</protein>
<sequence length="114" mass="12468">MNRALYFSAFLSALSCCSSATAHDTESGWTYPPACCRGDNERGDCQEVPNTNVSTAPDGFTVLLSPGDHHLVKKRHVFRIPYGATIPSGDSHFHICLHPTEDDVNCFFAPAYGF</sequence>
<dbReference type="Proteomes" id="UP001055460">
    <property type="component" value="Plasmid pB"/>
</dbReference>
<name>A0A9Q8YGX6_ENSAD</name>
<gene>
    <name evidence="2" type="ORF">NE863_33595</name>
</gene>
<reference evidence="2" key="1">
    <citation type="submission" date="2022-06" db="EMBL/GenBank/DDBJ databases">
        <title>Physiological and biochemical characterization and genomic elucidation of a strain of the genus Ensifer adhaerens M8 that combines arsenic oxidation and chromium reduction.</title>
        <authorList>
            <person name="Li X."/>
            <person name="Yu c."/>
        </authorList>
    </citation>
    <scope>NUCLEOTIDE SEQUENCE</scope>
    <source>
        <strain evidence="2">M8</strain>
        <plasmid evidence="2">pB</plasmid>
    </source>
</reference>
<dbReference type="AlphaFoldDB" id="A0A9Q8YGX6"/>
<dbReference type="PROSITE" id="PS51257">
    <property type="entry name" value="PROKAR_LIPOPROTEIN"/>
    <property type="match status" value="1"/>
</dbReference>
<feature type="signal peptide" evidence="1">
    <location>
        <begin position="1"/>
        <end position="22"/>
    </location>
</feature>
<keyword evidence="2" id="KW-0614">Plasmid</keyword>
<keyword evidence="1" id="KW-0732">Signal</keyword>